<reference evidence="2 3" key="1">
    <citation type="submission" date="2019-03" db="EMBL/GenBank/DDBJ databases">
        <title>Genomic Encyclopedia of Type Strains, Phase IV (KMG-IV): sequencing the most valuable type-strain genomes for metagenomic binning, comparative biology and taxonomic classification.</title>
        <authorList>
            <person name="Goeker M."/>
        </authorList>
    </citation>
    <scope>NUCLEOTIDE SEQUENCE [LARGE SCALE GENOMIC DNA]</scope>
    <source>
        <strain evidence="2 3">DSM 24176</strain>
    </source>
</reference>
<evidence type="ECO:0000313" key="2">
    <source>
        <dbReference type="EMBL" id="TCK92547.1"/>
    </source>
</evidence>
<dbReference type="RefSeq" id="WP_132282416.1">
    <property type="nucleotide sequence ID" value="NZ_SMGQ01000013.1"/>
</dbReference>
<name>A0A4R1MJA0_9FIRM</name>
<sequence>MMKKKNKGAKIIRIIVIVMILLGSIVAVYKYLQKDKKVEMDLMPNGLSVKETISYLRFYNLSSHPYINFGTNEWTEKYYNIEKDGVDIYPTLNTQTFFSVLNYSIFEEEGLYYDISERIREILGEYGINNKNYMTIQWVLDNPKIAYEISDLVERTRYANYPKISPAHYFDIFFKNNTEITDIEIDIIALNYLKGTDEEKELFLNTLYQTKPQISGYKWGLDKELTERLIKAIETNIEKKDEELYRIIKQYSALDEELQELISSYKRDKEYRLQDLAVIKALTKIGDITSSEKEIPGIKLIRGENQNISLEYLQRDGFNQTTVLPMYKSININIDKPEVNVLKLINTIDRNVEVDVEKLLSSGEWRELISKQSSEIKVSDYIRLGKVFTELSHKEKEEFINLCLINTGQYFMDDQHRSKPFTFNDATFLIWEADTEKFSMLENVMYEIFTDNFNNIYTSPNDFNSVLHCSLLQHQGIFNVLSQMDKILLPDIENGHLKLNEEIIKNEKDIYIGTRNIIINYIEYDNLCVALKSAKISDGLIGGDNTKFYTANLKDKYEEKYVVYTRMEAVFKTIGDKFDSVDFMDAGGNILEIGSQITDIPGADLLIEETRGMSYAARFGLTGLYITWYGSGDINEIRPKPQWVAQAHPDLLDAKIYPEIRKVYEGKEYYELTELDLSSETKRIKVDASFDLSHKSIYLLNRYNEFALGNETSDVGLLDYVQYLRDNEGRINATRKMDNKYPNITELDIIYYPKEVEEFFRYMDMCNEDVYGDIMHPKQK</sequence>
<dbReference type="AlphaFoldDB" id="A0A4R1MJA0"/>
<protein>
    <submittedName>
        <fullName evidence="2">Uncharacterized protein</fullName>
    </submittedName>
</protein>
<comment type="caution">
    <text evidence="2">The sequence shown here is derived from an EMBL/GenBank/DDBJ whole genome shotgun (WGS) entry which is preliminary data.</text>
</comment>
<evidence type="ECO:0000256" key="1">
    <source>
        <dbReference type="SAM" id="Phobius"/>
    </source>
</evidence>
<keyword evidence="1" id="KW-0472">Membrane</keyword>
<gene>
    <name evidence="2" type="ORF">EDC19_1691</name>
</gene>
<accession>A0A4R1MJA0</accession>
<keyword evidence="1" id="KW-1133">Transmembrane helix</keyword>
<dbReference type="Proteomes" id="UP000294545">
    <property type="component" value="Unassembled WGS sequence"/>
</dbReference>
<keyword evidence="1" id="KW-0812">Transmembrane</keyword>
<keyword evidence="3" id="KW-1185">Reference proteome</keyword>
<organism evidence="2 3">
    <name type="scientific">Natranaerovirga hydrolytica</name>
    <dbReference type="NCBI Taxonomy" id="680378"/>
    <lineage>
        <taxon>Bacteria</taxon>
        <taxon>Bacillati</taxon>
        <taxon>Bacillota</taxon>
        <taxon>Clostridia</taxon>
        <taxon>Lachnospirales</taxon>
        <taxon>Natranaerovirgaceae</taxon>
        <taxon>Natranaerovirga</taxon>
    </lineage>
</organism>
<feature type="transmembrane region" description="Helical" evidence="1">
    <location>
        <begin position="12"/>
        <end position="32"/>
    </location>
</feature>
<dbReference type="EMBL" id="SMGQ01000013">
    <property type="protein sequence ID" value="TCK92547.1"/>
    <property type="molecule type" value="Genomic_DNA"/>
</dbReference>
<proteinExistence type="predicted"/>
<evidence type="ECO:0000313" key="3">
    <source>
        <dbReference type="Proteomes" id="UP000294545"/>
    </source>
</evidence>